<evidence type="ECO:0000256" key="3">
    <source>
        <dbReference type="ARBA" id="ARBA00023163"/>
    </source>
</evidence>
<keyword evidence="3" id="KW-0804">Transcription</keyword>
<evidence type="ECO:0000256" key="2">
    <source>
        <dbReference type="ARBA" id="ARBA00023125"/>
    </source>
</evidence>
<keyword evidence="2" id="KW-0238">DNA-binding</keyword>
<feature type="domain" description="NAC" evidence="5">
    <location>
        <begin position="17"/>
        <end position="166"/>
    </location>
</feature>
<dbReference type="Proteomes" id="UP000283530">
    <property type="component" value="Unassembled WGS sequence"/>
</dbReference>
<dbReference type="AlphaFoldDB" id="A0A3S3MUY4"/>
<reference evidence="6 7" key="1">
    <citation type="journal article" date="2019" name="Nat. Plants">
        <title>Stout camphor tree genome fills gaps in understanding of flowering plant genome evolution.</title>
        <authorList>
            <person name="Chaw S.M."/>
            <person name="Liu Y.C."/>
            <person name="Wu Y.W."/>
            <person name="Wang H.Y."/>
            <person name="Lin C.I."/>
            <person name="Wu C.S."/>
            <person name="Ke H.M."/>
            <person name="Chang L.Y."/>
            <person name="Hsu C.Y."/>
            <person name="Yang H.T."/>
            <person name="Sudianto E."/>
            <person name="Hsu M.H."/>
            <person name="Wu K.P."/>
            <person name="Wang L.N."/>
            <person name="Leebens-Mack J.H."/>
            <person name="Tsai I.J."/>
        </authorList>
    </citation>
    <scope>NUCLEOTIDE SEQUENCE [LARGE SCALE GENOMIC DNA]</scope>
    <source>
        <strain evidence="7">cv. Chaw 1501</strain>
        <tissue evidence="6">Young leaves</tissue>
    </source>
</reference>
<keyword evidence="4" id="KW-0539">Nucleus</keyword>
<gene>
    <name evidence="6" type="ORF">CKAN_01160700</name>
</gene>
<dbReference type="OrthoDB" id="1424968at2759"/>
<proteinExistence type="predicted"/>
<name>A0A3S3MUY4_9MAGN</name>
<dbReference type="PROSITE" id="PS51005">
    <property type="entry name" value="NAC"/>
    <property type="match status" value="1"/>
</dbReference>
<comment type="caution">
    <text evidence="6">The sequence shown here is derived from an EMBL/GenBank/DDBJ whole genome shotgun (WGS) entry which is preliminary data.</text>
</comment>
<organism evidence="6 7">
    <name type="scientific">Cinnamomum micranthum f. kanehirae</name>
    <dbReference type="NCBI Taxonomy" id="337451"/>
    <lineage>
        <taxon>Eukaryota</taxon>
        <taxon>Viridiplantae</taxon>
        <taxon>Streptophyta</taxon>
        <taxon>Embryophyta</taxon>
        <taxon>Tracheophyta</taxon>
        <taxon>Spermatophyta</taxon>
        <taxon>Magnoliopsida</taxon>
        <taxon>Magnoliidae</taxon>
        <taxon>Laurales</taxon>
        <taxon>Lauraceae</taxon>
        <taxon>Cinnamomum</taxon>
    </lineage>
</organism>
<evidence type="ECO:0000256" key="4">
    <source>
        <dbReference type="ARBA" id="ARBA00023242"/>
    </source>
</evidence>
<keyword evidence="1" id="KW-0805">Transcription regulation</keyword>
<dbReference type="FunFam" id="2.170.150.80:FF:000006">
    <property type="entry name" value="NAC domain-containing protein 100-like"/>
    <property type="match status" value="1"/>
</dbReference>
<dbReference type="SUPFAM" id="SSF101941">
    <property type="entry name" value="NAC domain"/>
    <property type="match status" value="1"/>
</dbReference>
<dbReference type="InterPro" id="IPR003441">
    <property type="entry name" value="NAC-dom"/>
</dbReference>
<protein>
    <submittedName>
        <fullName evidence="6">Protein CUP-SHAPED COTYLEDON 3-like protein</fullName>
    </submittedName>
</protein>
<dbReference type="GO" id="GO:0003677">
    <property type="term" value="F:DNA binding"/>
    <property type="evidence" value="ECO:0007669"/>
    <property type="project" value="UniProtKB-KW"/>
</dbReference>
<evidence type="ECO:0000313" key="7">
    <source>
        <dbReference type="Proteomes" id="UP000283530"/>
    </source>
</evidence>
<dbReference type="PANTHER" id="PTHR31744">
    <property type="entry name" value="PROTEIN CUP-SHAPED COTYLEDON 2-RELATED"/>
    <property type="match status" value="1"/>
</dbReference>
<dbReference type="PANTHER" id="PTHR31744:SF86">
    <property type="entry name" value="PROTEIN CUP-SHAPED COTYLEDON 3"/>
    <property type="match status" value="1"/>
</dbReference>
<evidence type="ECO:0000313" key="6">
    <source>
        <dbReference type="EMBL" id="RWR82871.1"/>
    </source>
</evidence>
<keyword evidence="7" id="KW-1185">Reference proteome</keyword>
<evidence type="ECO:0000259" key="5">
    <source>
        <dbReference type="PROSITE" id="PS51005"/>
    </source>
</evidence>
<dbReference type="EMBL" id="QPKB01000004">
    <property type="protein sequence ID" value="RWR82871.1"/>
    <property type="molecule type" value="Genomic_DNA"/>
</dbReference>
<dbReference type="GO" id="GO:0006355">
    <property type="term" value="P:regulation of DNA-templated transcription"/>
    <property type="evidence" value="ECO:0007669"/>
    <property type="project" value="InterPro"/>
</dbReference>
<sequence length="328" mass="37501">MLALEEVVWEDTNEHGLPPGFRFHPTDEELITFYLASKVFNRSFSSVEIAEVDLKRWEPWELPDVAKMGEREWYFFSLRDRKYPSGMRTNRATIAGYWKGTGKDRKVYNASNGALIGMKKTLVFYRGRAPRGEKTKWVMHEYRLDGHLSYLQASKDEWVICRIFYKTGGEKKNPCIKSSSSYFLEASPPPTIYLPPLLDPSTLHSPRQTLSNPHMVLQESNPSSQNSLHYPTTLQPFPSPTNPSILKSLSHQFLLKEPLIPKQCKMGNSMFSISNWVDIDHQLLQNHCTHDKCLGAFGLSAAGVAHDMSPSISFDMTGFQMVDHPEPW</sequence>
<evidence type="ECO:0000256" key="1">
    <source>
        <dbReference type="ARBA" id="ARBA00023015"/>
    </source>
</evidence>
<dbReference type="Pfam" id="PF02365">
    <property type="entry name" value="NAM"/>
    <property type="match status" value="1"/>
</dbReference>
<dbReference type="InterPro" id="IPR036093">
    <property type="entry name" value="NAC_dom_sf"/>
</dbReference>
<dbReference type="Gene3D" id="2.170.150.80">
    <property type="entry name" value="NAC domain"/>
    <property type="match status" value="1"/>
</dbReference>
<accession>A0A3S3MUY4</accession>